<dbReference type="EMBL" id="QRJE01000027">
    <property type="protein sequence ID" value="RHH08805.1"/>
    <property type="molecule type" value="Genomic_DNA"/>
</dbReference>
<gene>
    <name evidence="3" type="ORF">DW228_16555</name>
    <name evidence="2" type="ORF">EC80_013680</name>
</gene>
<evidence type="ECO:0000313" key="5">
    <source>
        <dbReference type="Proteomes" id="UP000266644"/>
    </source>
</evidence>
<dbReference type="OrthoDB" id="1049008at2"/>
<evidence type="ECO:0000313" key="4">
    <source>
        <dbReference type="Proteomes" id="UP000036847"/>
    </source>
</evidence>
<dbReference type="Proteomes" id="UP000266644">
    <property type="component" value="Unassembled WGS sequence"/>
</dbReference>
<dbReference type="Pfam" id="PF13443">
    <property type="entry name" value="HTH_26"/>
    <property type="match status" value="1"/>
</dbReference>
<reference evidence="2" key="1">
    <citation type="book" date="2014" name="THE 24TH EUROPEAN CONGRESS OF CLINICAL MICROBIOLOGY AND INFECTIOUS DISEASES" publisher="ECCMID 2014" city="Barcelona, Spain">
        <title>Identification of resistance genes in three multidrug-resistant Bacteroides fragilis isolates by whole genome sequencing.</title>
        <editorList>
            <person name="Unknown"/>
            <person name="A."/>
        </editorList>
        <authorList>
            <person name="Sydenham T.V."/>
            <person name="Hasman H."/>
            <person name="Wang M."/>
            <person name="Soki J."/>
            <person name="Nagy E."/>
            <person name="Justesen U.S."/>
        </authorList>
    </citation>
    <scope>NUCLEOTIDE SEQUENCE</scope>
    <source>
        <strain evidence="2">DCMSKEJBY0001B</strain>
    </source>
</reference>
<dbReference type="EMBL" id="CP036546">
    <property type="protein sequence ID" value="QCQ45832.1"/>
    <property type="molecule type" value="Genomic_DNA"/>
</dbReference>
<sequence length="73" mass="8332">MIREVIKEAMKVRKIKAKDLAEHIGINKSTMSMFINGKMNLGQEKIEMIFLFLNIELVIKDSGEGETSSSLFR</sequence>
<proteinExistence type="predicted"/>
<dbReference type="CDD" id="cd00093">
    <property type="entry name" value="HTH_XRE"/>
    <property type="match status" value="1"/>
</dbReference>
<dbReference type="InterPro" id="IPR010982">
    <property type="entry name" value="Lambda_DNA-bd_dom_sf"/>
</dbReference>
<dbReference type="RefSeq" id="WP_050503198.1">
    <property type="nucleotide sequence ID" value="NZ_CAXSXC010000031.1"/>
</dbReference>
<dbReference type="SUPFAM" id="SSF47413">
    <property type="entry name" value="lambda repressor-like DNA-binding domains"/>
    <property type="match status" value="1"/>
</dbReference>
<dbReference type="InterPro" id="IPR001387">
    <property type="entry name" value="Cro/C1-type_HTH"/>
</dbReference>
<dbReference type="SMART" id="SM00530">
    <property type="entry name" value="HTH_XRE"/>
    <property type="match status" value="1"/>
</dbReference>
<dbReference type="Gene3D" id="1.10.260.40">
    <property type="entry name" value="lambda repressor-like DNA-binding domains"/>
    <property type="match status" value="1"/>
</dbReference>
<dbReference type="PROSITE" id="PS50943">
    <property type="entry name" value="HTH_CROC1"/>
    <property type="match status" value="1"/>
</dbReference>
<protein>
    <submittedName>
        <fullName evidence="3">XRE family transcriptional regulator</fullName>
    </submittedName>
</protein>
<dbReference type="AlphaFoldDB" id="A0A396BU70"/>
<feature type="domain" description="HTH cro/C1-type" evidence="1">
    <location>
        <begin position="6"/>
        <end position="60"/>
    </location>
</feature>
<name>A0A396BU70_BACFG</name>
<accession>A0A396BU70</accession>
<evidence type="ECO:0000313" key="3">
    <source>
        <dbReference type="EMBL" id="RHH08805.1"/>
    </source>
</evidence>
<evidence type="ECO:0000313" key="2">
    <source>
        <dbReference type="EMBL" id="QCQ45832.1"/>
    </source>
</evidence>
<dbReference type="Proteomes" id="UP000036847">
    <property type="component" value="Chromosome"/>
</dbReference>
<dbReference type="GO" id="GO:0003677">
    <property type="term" value="F:DNA binding"/>
    <property type="evidence" value="ECO:0007669"/>
    <property type="project" value="InterPro"/>
</dbReference>
<reference evidence="3 5" key="2">
    <citation type="submission" date="2018-08" db="EMBL/GenBank/DDBJ databases">
        <title>A genome reference for cultivated species of the human gut microbiota.</title>
        <authorList>
            <person name="Zou Y."/>
            <person name="Xue W."/>
            <person name="Luo G."/>
        </authorList>
    </citation>
    <scope>NUCLEOTIDE SEQUENCE [LARGE SCALE GENOMIC DNA]</scope>
    <source>
        <strain evidence="3 5">AM18-6</strain>
    </source>
</reference>
<organism evidence="3 5">
    <name type="scientific">Bacteroides fragilis</name>
    <dbReference type="NCBI Taxonomy" id="817"/>
    <lineage>
        <taxon>Bacteria</taxon>
        <taxon>Pseudomonadati</taxon>
        <taxon>Bacteroidota</taxon>
        <taxon>Bacteroidia</taxon>
        <taxon>Bacteroidales</taxon>
        <taxon>Bacteroidaceae</taxon>
        <taxon>Bacteroides</taxon>
    </lineage>
</organism>
<evidence type="ECO:0000259" key="1">
    <source>
        <dbReference type="PROSITE" id="PS50943"/>
    </source>
</evidence>
<reference evidence="2 4" key="3">
    <citation type="submission" date="2019-03" db="EMBL/GenBank/DDBJ databases">
        <title>Complete genome assembly of MDR B. fragilis.</title>
        <authorList>
            <person name="Sydenham T.V."/>
            <person name="Hasman H."/>
            <person name="Justesen U.S."/>
        </authorList>
    </citation>
    <scope>NUCLEOTIDE SEQUENCE [LARGE SCALE GENOMIC DNA]</scope>
    <source>
        <strain evidence="2 4">DCMSKEJBY0001B</strain>
    </source>
</reference>